<dbReference type="AlphaFoldDB" id="A0A1H9NS17"/>
<evidence type="ECO:0000313" key="1">
    <source>
        <dbReference type="EMBL" id="SER38746.1"/>
    </source>
</evidence>
<accession>A0A1H9NS17</accession>
<organism evidence="1 2">
    <name type="scientific">Neolewinella agarilytica</name>
    <dbReference type="NCBI Taxonomy" id="478744"/>
    <lineage>
        <taxon>Bacteria</taxon>
        <taxon>Pseudomonadati</taxon>
        <taxon>Bacteroidota</taxon>
        <taxon>Saprospiria</taxon>
        <taxon>Saprospirales</taxon>
        <taxon>Lewinellaceae</taxon>
        <taxon>Neolewinella</taxon>
    </lineage>
</organism>
<proteinExistence type="predicted"/>
<keyword evidence="2" id="KW-1185">Reference proteome</keyword>
<protein>
    <submittedName>
        <fullName evidence="1">Uncharacterized protein</fullName>
    </submittedName>
</protein>
<reference evidence="2" key="1">
    <citation type="submission" date="2016-10" db="EMBL/GenBank/DDBJ databases">
        <authorList>
            <person name="Varghese N."/>
            <person name="Submissions S."/>
        </authorList>
    </citation>
    <scope>NUCLEOTIDE SEQUENCE [LARGE SCALE GENOMIC DNA]</scope>
    <source>
        <strain evidence="2">DSM 24740</strain>
    </source>
</reference>
<dbReference type="EMBL" id="FOFB01000039">
    <property type="protein sequence ID" value="SER38746.1"/>
    <property type="molecule type" value="Genomic_DNA"/>
</dbReference>
<evidence type="ECO:0000313" key="2">
    <source>
        <dbReference type="Proteomes" id="UP000199021"/>
    </source>
</evidence>
<dbReference type="Proteomes" id="UP000199021">
    <property type="component" value="Unassembled WGS sequence"/>
</dbReference>
<gene>
    <name evidence="1" type="ORF">SAMN05444359_13916</name>
</gene>
<sequence>MENSEKIKRELVKLEKKLGVEFTLEESEIALVDKLLVDKLSNSSITRKEVQEELYLPIIIFISEVYRENYGGELVSSEKNRLNPSCFRCSNGKDALWFLAVYMDFQASLAFLGEKGYVEFIYSELKTECKS</sequence>
<dbReference type="InParanoid" id="A0A1H9NS17"/>
<name>A0A1H9NS17_9BACT</name>
<dbReference type="RefSeq" id="WP_090173216.1">
    <property type="nucleotide sequence ID" value="NZ_FOFB01000039.1"/>
</dbReference>